<dbReference type="PANTHER" id="PTHR47959">
    <property type="entry name" value="ATP-DEPENDENT RNA HELICASE RHLE-RELATED"/>
    <property type="match status" value="1"/>
</dbReference>
<dbReference type="EC" id="3.6.4.13" evidence="1"/>
<comment type="catalytic activity">
    <reaction evidence="6">
        <text>ATP + H2O = ADP + phosphate + H(+)</text>
        <dbReference type="Rhea" id="RHEA:13065"/>
        <dbReference type="ChEBI" id="CHEBI:15377"/>
        <dbReference type="ChEBI" id="CHEBI:15378"/>
        <dbReference type="ChEBI" id="CHEBI:30616"/>
        <dbReference type="ChEBI" id="CHEBI:43474"/>
        <dbReference type="ChEBI" id="CHEBI:456216"/>
        <dbReference type="EC" id="3.6.4.13"/>
    </reaction>
</comment>
<evidence type="ECO:0000313" key="8">
    <source>
        <dbReference type="EMBL" id="KAJ1948957.1"/>
    </source>
</evidence>
<dbReference type="PROSITE" id="PS51194">
    <property type="entry name" value="HELICASE_CTER"/>
    <property type="match status" value="1"/>
</dbReference>
<dbReference type="InterPro" id="IPR027417">
    <property type="entry name" value="P-loop_NTPase"/>
</dbReference>
<dbReference type="SUPFAM" id="SSF52540">
    <property type="entry name" value="P-loop containing nucleoside triphosphate hydrolases"/>
    <property type="match status" value="1"/>
</dbReference>
<dbReference type="OrthoDB" id="3370at2759"/>
<dbReference type="GO" id="GO:0003724">
    <property type="term" value="F:RNA helicase activity"/>
    <property type="evidence" value="ECO:0007669"/>
    <property type="project" value="UniProtKB-EC"/>
</dbReference>
<evidence type="ECO:0000256" key="3">
    <source>
        <dbReference type="ARBA" id="ARBA00022801"/>
    </source>
</evidence>
<keyword evidence="3 8" id="KW-0378">Hydrolase</keyword>
<dbReference type="Proteomes" id="UP001150925">
    <property type="component" value="Unassembled WGS sequence"/>
</dbReference>
<dbReference type="GO" id="GO:0016787">
    <property type="term" value="F:hydrolase activity"/>
    <property type="evidence" value="ECO:0007669"/>
    <property type="project" value="UniProtKB-KW"/>
</dbReference>
<comment type="caution">
    <text evidence="8">The sequence shown here is derived from an EMBL/GenBank/DDBJ whole genome shotgun (WGS) entry which is preliminary data.</text>
</comment>
<evidence type="ECO:0000256" key="1">
    <source>
        <dbReference type="ARBA" id="ARBA00012552"/>
    </source>
</evidence>
<feature type="non-terminal residue" evidence="8">
    <location>
        <position position="1"/>
    </location>
</feature>
<protein>
    <recommendedName>
        <fullName evidence="1">RNA helicase</fullName>
        <ecNumber evidence="1">3.6.4.13</ecNumber>
    </recommendedName>
</protein>
<dbReference type="EMBL" id="JANBPY010004164">
    <property type="protein sequence ID" value="KAJ1948957.1"/>
    <property type="molecule type" value="Genomic_DNA"/>
</dbReference>
<dbReference type="GO" id="GO:0005524">
    <property type="term" value="F:ATP binding"/>
    <property type="evidence" value="ECO:0007669"/>
    <property type="project" value="UniProtKB-KW"/>
</dbReference>
<dbReference type="AlphaFoldDB" id="A0A9W8ANN0"/>
<keyword evidence="4 8" id="KW-0347">Helicase</keyword>
<evidence type="ECO:0000256" key="2">
    <source>
        <dbReference type="ARBA" id="ARBA00022741"/>
    </source>
</evidence>
<evidence type="ECO:0000256" key="4">
    <source>
        <dbReference type="ARBA" id="ARBA00022806"/>
    </source>
</evidence>
<dbReference type="InterPro" id="IPR001650">
    <property type="entry name" value="Helicase_C-like"/>
</dbReference>
<dbReference type="Pfam" id="PF00271">
    <property type="entry name" value="Helicase_C"/>
    <property type="match status" value="1"/>
</dbReference>
<dbReference type="SMART" id="SM00490">
    <property type="entry name" value="HELICc"/>
    <property type="match status" value="1"/>
</dbReference>
<organism evidence="8 9">
    <name type="scientific">Dispira parvispora</name>
    <dbReference type="NCBI Taxonomy" id="1520584"/>
    <lineage>
        <taxon>Eukaryota</taxon>
        <taxon>Fungi</taxon>
        <taxon>Fungi incertae sedis</taxon>
        <taxon>Zoopagomycota</taxon>
        <taxon>Kickxellomycotina</taxon>
        <taxon>Dimargaritomycetes</taxon>
        <taxon>Dimargaritales</taxon>
        <taxon>Dimargaritaceae</taxon>
        <taxon>Dispira</taxon>
    </lineage>
</organism>
<accession>A0A9W8ANN0</accession>
<proteinExistence type="predicted"/>
<name>A0A9W8ANN0_9FUNG</name>
<gene>
    <name evidence="8" type="primary">DBP6_2</name>
    <name evidence="8" type="ORF">IWQ62_006814</name>
</gene>
<evidence type="ECO:0000256" key="6">
    <source>
        <dbReference type="ARBA" id="ARBA00047984"/>
    </source>
</evidence>
<dbReference type="Gene3D" id="3.40.50.300">
    <property type="entry name" value="P-loop containing nucleotide triphosphate hydrolases"/>
    <property type="match status" value="1"/>
</dbReference>
<evidence type="ECO:0000313" key="9">
    <source>
        <dbReference type="Proteomes" id="UP001150925"/>
    </source>
</evidence>
<dbReference type="InterPro" id="IPR050079">
    <property type="entry name" value="DEAD_box_RNA_helicase"/>
</dbReference>
<evidence type="ECO:0000259" key="7">
    <source>
        <dbReference type="PROSITE" id="PS51194"/>
    </source>
</evidence>
<evidence type="ECO:0000256" key="5">
    <source>
        <dbReference type="ARBA" id="ARBA00022840"/>
    </source>
</evidence>
<keyword evidence="5" id="KW-0067">ATP-binding</keyword>
<reference evidence="8" key="1">
    <citation type="submission" date="2022-07" db="EMBL/GenBank/DDBJ databases">
        <title>Phylogenomic reconstructions and comparative analyses of Kickxellomycotina fungi.</title>
        <authorList>
            <person name="Reynolds N.K."/>
            <person name="Stajich J.E."/>
            <person name="Barry K."/>
            <person name="Grigoriev I.V."/>
            <person name="Crous P."/>
            <person name="Smith M.E."/>
        </authorList>
    </citation>
    <scope>NUCLEOTIDE SEQUENCE</scope>
    <source>
        <strain evidence="8">RSA 1196</strain>
    </source>
</reference>
<keyword evidence="9" id="KW-1185">Reference proteome</keyword>
<keyword evidence="2" id="KW-0547">Nucleotide-binding</keyword>
<feature type="domain" description="Helicase C-terminal" evidence="7">
    <location>
        <begin position="71"/>
        <end position="242"/>
    </location>
</feature>
<dbReference type="PANTHER" id="PTHR47959:SF1">
    <property type="entry name" value="ATP-DEPENDENT RNA HELICASE DBPA"/>
    <property type="match status" value="1"/>
</dbReference>
<dbReference type="CDD" id="cd18787">
    <property type="entry name" value="SF2_C_DEAD"/>
    <property type="match status" value="1"/>
</dbReference>
<dbReference type="GO" id="GO:0005829">
    <property type="term" value="C:cytosol"/>
    <property type="evidence" value="ECO:0007669"/>
    <property type="project" value="TreeGrafter"/>
</dbReference>
<sequence length="264" mass="30053">GDQCAFTRPTPRMQKLLFSATLTTDPAQLASLKLVNPECISVRDQKSTQHTTGDSHADSQLYQETYSTPDTLTERIMYLSTEEKPVALWHLMQQNPNHVVVCFTHSVESAHRLYQLMEFCNQIVVADESNSPVPVAEYSSDLTDNHRRRLLDQFKAGEIRLLIASDVMARGIHVDCIDMVINYDAPLQMQSYIHRVGRTARAGRHGLAYTFVESAVTRQFNGMLKRTKHFAKIKRYWLPASASTQFGPIYEQALERMKQVYAGQ</sequence>